<evidence type="ECO:0000313" key="3">
    <source>
        <dbReference type="Proteomes" id="UP000060630"/>
    </source>
</evidence>
<protein>
    <recommendedName>
        <fullName evidence="1">GmrSD restriction endonucleases N-terminal domain-containing protein</fullName>
    </recommendedName>
</protein>
<dbReference type="InterPro" id="IPR004919">
    <property type="entry name" value="GmrSD_N"/>
</dbReference>
<dbReference type="EMBL" id="LPHD01000049">
    <property type="protein sequence ID" value="KWA84348.1"/>
    <property type="molecule type" value="Genomic_DNA"/>
</dbReference>
<sequence>MPADELNANLSNLIISELLGRLERFTSGEEGAHMYPWAKGFAMGYPLPTWQRELVWTQEQKVRFIHSIWSGVDVGSYMVNDIYEFVGPDERPHYREFSEILLDGQQRLTALEEYVYDGFAVPDAAGVPRVWSELSRIERRRFSSFHFAKATIRSWDEALLRRAYDLRAFGGTPHQAHERASIS</sequence>
<feature type="domain" description="GmrSD restriction endonucleases N-terminal" evidence="1">
    <location>
        <begin position="45"/>
        <end position="125"/>
    </location>
</feature>
<name>A0A106QDM4_9BURK</name>
<reference evidence="2 3" key="1">
    <citation type="submission" date="2015-11" db="EMBL/GenBank/DDBJ databases">
        <title>Expanding the genomic diversity of Burkholderia species for the development of highly accurate diagnostics.</title>
        <authorList>
            <person name="Sahl J."/>
            <person name="Keim P."/>
            <person name="Wagner D."/>
        </authorList>
    </citation>
    <scope>NUCLEOTIDE SEQUENCE [LARGE SCALE GENOMIC DNA]</scope>
    <source>
        <strain evidence="2 3">MSMB2087WGS</strain>
    </source>
</reference>
<evidence type="ECO:0000313" key="2">
    <source>
        <dbReference type="EMBL" id="KWA84348.1"/>
    </source>
</evidence>
<proteinExistence type="predicted"/>
<dbReference type="Proteomes" id="UP000060630">
    <property type="component" value="Unassembled WGS sequence"/>
</dbReference>
<dbReference type="AlphaFoldDB" id="A0A106QDM4"/>
<comment type="caution">
    <text evidence="2">The sequence shown here is derived from an EMBL/GenBank/DDBJ whole genome shotgun (WGS) entry which is preliminary data.</text>
</comment>
<evidence type="ECO:0000259" key="1">
    <source>
        <dbReference type="Pfam" id="PF03235"/>
    </source>
</evidence>
<gene>
    <name evidence="2" type="ORF">WL29_22420</name>
</gene>
<accession>A0A106QDM4</accession>
<organism evidence="2 3">
    <name type="scientific">Burkholderia ubonensis</name>
    <dbReference type="NCBI Taxonomy" id="101571"/>
    <lineage>
        <taxon>Bacteria</taxon>
        <taxon>Pseudomonadati</taxon>
        <taxon>Pseudomonadota</taxon>
        <taxon>Betaproteobacteria</taxon>
        <taxon>Burkholderiales</taxon>
        <taxon>Burkholderiaceae</taxon>
        <taxon>Burkholderia</taxon>
        <taxon>Burkholderia cepacia complex</taxon>
    </lineage>
</organism>
<dbReference type="Pfam" id="PF03235">
    <property type="entry name" value="GmrSD_N"/>
    <property type="match status" value="1"/>
</dbReference>